<evidence type="ECO:0000256" key="10">
    <source>
        <dbReference type="PIRSR" id="PIRSR000094-3"/>
    </source>
</evidence>
<accession>A0A444JAA1</accession>
<comment type="pathway">
    <text evidence="1">Lipid metabolism; fatty acid biosynthesis.</text>
</comment>
<evidence type="ECO:0000256" key="3">
    <source>
        <dbReference type="ARBA" id="ARBA00022516"/>
    </source>
</evidence>
<dbReference type="SUPFAM" id="SSF51735">
    <property type="entry name" value="NAD(P)-binding Rossmann-fold domains"/>
    <property type="match status" value="1"/>
</dbReference>
<feature type="binding site" evidence="10">
    <location>
        <position position="109"/>
    </location>
    <ligand>
        <name>NAD(+)</name>
        <dbReference type="ChEBI" id="CHEBI:57540"/>
    </ligand>
</feature>
<keyword evidence="6" id="KW-0443">Lipid metabolism</keyword>
<evidence type="ECO:0000256" key="6">
    <source>
        <dbReference type="ARBA" id="ARBA00023098"/>
    </source>
</evidence>
<dbReference type="Pfam" id="PF13561">
    <property type="entry name" value="adh_short_C2"/>
    <property type="match status" value="1"/>
</dbReference>
<evidence type="ECO:0000256" key="7">
    <source>
        <dbReference type="ARBA" id="ARBA00023160"/>
    </source>
</evidence>
<dbReference type="InterPro" id="IPR002347">
    <property type="entry name" value="SDR_fam"/>
</dbReference>
<feature type="binding site" evidence="10">
    <location>
        <position position="179"/>
    </location>
    <ligand>
        <name>NAD(+)</name>
        <dbReference type="ChEBI" id="CHEBI:57540"/>
    </ligand>
</feature>
<evidence type="ECO:0000313" key="11">
    <source>
        <dbReference type="EMBL" id="RWX50003.1"/>
    </source>
</evidence>
<dbReference type="Proteomes" id="UP000288892">
    <property type="component" value="Unassembled WGS sequence"/>
</dbReference>
<dbReference type="PANTHER" id="PTHR43159:SF2">
    <property type="entry name" value="ENOYL-[ACYL-CARRIER-PROTEIN] REDUCTASE [NADH], CHLOROPLASTIC"/>
    <property type="match status" value="1"/>
</dbReference>
<gene>
    <name evidence="11" type="ORF">VU01_14112</name>
</gene>
<evidence type="ECO:0000256" key="5">
    <source>
        <dbReference type="ARBA" id="ARBA00023002"/>
    </source>
</evidence>
<feature type="binding site" evidence="10">
    <location>
        <position position="32"/>
    </location>
    <ligand>
        <name>NAD(+)</name>
        <dbReference type="ChEBI" id="CHEBI:57540"/>
    </ligand>
</feature>
<feature type="binding site" evidence="9">
    <location>
        <position position="112"/>
    </location>
    <ligand>
        <name>substrate</name>
    </ligand>
</feature>
<keyword evidence="7 8" id="KW-0275">Fatty acid biosynthesis</keyword>
<evidence type="ECO:0000256" key="8">
    <source>
        <dbReference type="PIRNR" id="PIRNR000094"/>
    </source>
</evidence>
<protein>
    <recommendedName>
        <fullName evidence="8">Enoyl-[acyl-carrier-protein] reductase [NADH]</fullName>
        <ecNumber evidence="8">1.3.1.9</ecNumber>
    </recommendedName>
</protein>
<sequence>MDFPEALGNKKNEKVNWMDFLRLEGKKIVIFGLANRKSVACAIGKVLAEAGAEVIHVVRSEERAKACRKLFPDSPVFCCDVEEEENIIRVRDEIADQVGGPLAGIVHSIAFANYSEGMQPFHGTVKKDFLQAVNISCFSFISIANHFKELLAPDASLVTISISTTRMAAENYGYMAPVKAALDSSLCFLTKSFSAFSQVRFNAVGPSLLKTSASAGIPGYIDSYLFAEQAIPRKKALETIEAANTAAFLLSERSSGITGQTIVVDAGMGSNYFDHALINKVVS</sequence>
<dbReference type="GO" id="GO:0006633">
    <property type="term" value="P:fatty acid biosynthetic process"/>
    <property type="evidence" value="ECO:0007669"/>
    <property type="project" value="UniProtKB-UniPathway"/>
</dbReference>
<comment type="similarity">
    <text evidence="2 8">Belongs to the short-chain dehydrogenases/reductases (SDR) family. FabI subfamily.</text>
</comment>
<dbReference type="GO" id="GO:0004318">
    <property type="term" value="F:enoyl-[acyl-carrier-protein] reductase (NADH) activity"/>
    <property type="evidence" value="ECO:0007669"/>
    <property type="project" value="UniProtKB-EC"/>
</dbReference>
<evidence type="ECO:0000256" key="9">
    <source>
        <dbReference type="PIRSR" id="PIRSR000094-2"/>
    </source>
</evidence>
<evidence type="ECO:0000313" key="12">
    <source>
        <dbReference type="Proteomes" id="UP000288892"/>
    </source>
</evidence>
<evidence type="ECO:0000256" key="1">
    <source>
        <dbReference type="ARBA" id="ARBA00005194"/>
    </source>
</evidence>
<dbReference type="InterPro" id="IPR036291">
    <property type="entry name" value="NAD(P)-bd_dom_sf"/>
</dbReference>
<dbReference type="Gene3D" id="3.40.50.720">
    <property type="entry name" value="NAD(P)-binding Rossmann-like Domain"/>
    <property type="match status" value="1"/>
</dbReference>
<dbReference type="UniPathway" id="UPA00094"/>
<dbReference type="InterPro" id="IPR014358">
    <property type="entry name" value="Enoyl-ACP_Rdtase_NADH"/>
</dbReference>
<dbReference type="PIRSF" id="PIRSF000094">
    <property type="entry name" value="Enoyl-ACP_rdct"/>
    <property type="match status" value="1"/>
</dbReference>
<dbReference type="EC" id="1.3.1.9" evidence="8"/>
<dbReference type="AlphaFoldDB" id="A0A444JAA1"/>
<evidence type="ECO:0000256" key="2">
    <source>
        <dbReference type="ARBA" id="ARBA00009233"/>
    </source>
</evidence>
<evidence type="ECO:0000256" key="4">
    <source>
        <dbReference type="ARBA" id="ARBA00022832"/>
    </source>
</evidence>
<name>A0A444JAA1_9BACT</name>
<keyword evidence="4" id="KW-0276">Fatty acid metabolism</keyword>
<organism evidence="11 12">
    <name type="scientific">Candidatus Electrothrix marina</name>
    <dbReference type="NCBI Taxonomy" id="1859130"/>
    <lineage>
        <taxon>Bacteria</taxon>
        <taxon>Pseudomonadati</taxon>
        <taxon>Thermodesulfobacteriota</taxon>
        <taxon>Desulfobulbia</taxon>
        <taxon>Desulfobulbales</taxon>
        <taxon>Desulfobulbaceae</taxon>
        <taxon>Candidatus Electrothrix</taxon>
    </lineage>
</organism>
<keyword evidence="8 10" id="KW-0520">NAD</keyword>
<keyword evidence="3 8" id="KW-0444">Lipid biosynthesis</keyword>
<comment type="caution">
    <text evidence="11">The sequence shown here is derived from an EMBL/GenBank/DDBJ whole genome shotgun (WGS) entry which is preliminary data.</text>
</comment>
<comment type="catalytic activity">
    <reaction evidence="8">
        <text>a 2,3-saturated acyl-[ACP] + NAD(+) = a (2E)-enoyl-[ACP] + NADH + H(+)</text>
        <dbReference type="Rhea" id="RHEA:10240"/>
        <dbReference type="Rhea" id="RHEA-COMP:9925"/>
        <dbReference type="Rhea" id="RHEA-COMP:9926"/>
        <dbReference type="ChEBI" id="CHEBI:15378"/>
        <dbReference type="ChEBI" id="CHEBI:57540"/>
        <dbReference type="ChEBI" id="CHEBI:57945"/>
        <dbReference type="ChEBI" id="CHEBI:78784"/>
        <dbReference type="ChEBI" id="CHEBI:78785"/>
        <dbReference type="EC" id="1.3.1.9"/>
    </reaction>
</comment>
<reference evidence="11 12" key="1">
    <citation type="submission" date="2017-01" db="EMBL/GenBank/DDBJ databases">
        <title>The cable genome- insights into the physiology and evolution of filamentous bacteria capable of sulfide oxidation via long distance electron transfer.</title>
        <authorList>
            <person name="Schreiber L."/>
            <person name="Bjerg J.T."/>
            <person name="Boggild A."/>
            <person name="Van De Vossenberg J."/>
            <person name="Meysman F."/>
            <person name="Nielsen L.P."/>
            <person name="Schramm A."/>
            <person name="Kjeldsen K.U."/>
        </authorList>
    </citation>
    <scope>NUCLEOTIDE SEQUENCE [LARGE SCALE GENOMIC DNA]</scope>
    <source>
        <strain evidence="11">A5</strain>
    </source>
</reference>
<keyword evidence="5 8" id="KW-0560">Oxidoreductase</keyword>
<dbReference type="PANTHER" id="PTHR43159">
    <property type="entry name" value="ENOYL-[ACYL-CARRIER-PROTEIN] REDUCTASE"/>
    <property type="match status" value="1"/>
</dbReference>
<dbReference type="EMBL" id="MTKS01000411">
    <property type="protein sequence ID" value="RWX50003.1"/>
    <property type="molecule type" value="Genomic_DNA"/>
</dbReference>
<keyword evidence="12" id="KW-1185">Reference proteome</keyword>
<feature type="binding site" evidence="10">
    <location>
        <begin position="80"/>
        <end position="81"/>
    </location>
    <ligand>
        <name>NAD(+)</name>
        <dbReference type="ChEBI" id="CHEBI:57540"/>
    </ligand>
</feature>
<proteinExistence type="inferred from homology"/>